<dbReference type="InterPro" id="IPR050525">
    <property type="entry name" value="ECM_Assembly_Org"/>
</dbReference>
<evidence type="ECO:0000313" key="3">
    <source>
        <dbReference type="Proteomes" id="UP000176377"/>
    </source>
</evidence>
<dbReference type="AlphaFoldDB" id="A0A1F6DH29"/>
<organism evidence="2 3">
    <name type="scientific">Candidatus Kaiserbacteria bacterium RIFCSPHIGHO2_01_FULL_56_24</name>
    <dbReference type="NCBI Taxonomy" id="1798487"/>
    <lineage>
        <taxon>Bacteria</taxon>
        <taxon>Candidatus Kaiseribacteriota</taxon>
    </lineage>
</organism>
<dbReference type="Pfam" id="PF00092">
    <property type="entry name" value="VWA"/>
    <property type="match status" value="1"/>
</dbReference>
<dbReference type="SMART" id="SM00327">
    <property type="entry name" value="VWA"/>
    <property type="match status" value="1"/>
</dbReference>
<dbReference type="InterPro" id="IPR036465">
    <property type="entry name" value="vWFA_dom_sf"/>
</dbReference>
<gene>
    <name evidence="2" type="ORF">A2765_01490</name>
</gene>
<evidence type="ECO:0000259" key="1">
    <source>
        <dbReference type="PROSITE" id="PS50234"/>
    </source>
</evidence>
<proteinExistence type="predicted"/>
<reference evidence="2 3" key="1">
    <citation type="journal article" date="2016" name="Nat. Commun.">
        <title>Thousands of microbial genomes shed light on interconnected biogeochemical processes in an aquifer system.</title>
        <authorList>
            <person name="Anantharaman K."/>
            <person name="Brown C.T."/>
            <person name="Hug L.A."/>
            <person name="Sharon I."/>
            <person name="Castelle C.J."/>
            <person name="Probst A.J."/>
            <person name="Thomas B.C."/>
            <person name="Singh A."/>
            <person name="Wilkins M.J."/>
            <person name="Karaoz U."/>
            <person name="Brodie E.L."/>
            <person name="Williams K.H."/>
            <person name="Hubbard S.S."/>
            <person name="Banfield J.F."/>
        </authorList>
    </citation>
    <scope>NUCLEOTIDE SEQUENCE [LARGE SCALE GENOMIC DNA]</scope>
</reference>
<dbReference type="Gene3D" id="3.40.50.410">
    <property type="entry name" value="von Willebrand factor, type A domain"/>
    <property type="match status" value="1"/>
</dbReference>
<comment type="caution">
    <text evidence="2">The sequence shown here is derived from an EMBL/GenBank/DDBJ whole genome shotgun (WGS) entry which is preliminary data.</text>
</comment>
<dbReference type="PROSITE" id="PS50234">
    <property type="entry name" value="VWFA"/>
    <property type="match status" value="1"/>
</dbReference>
<name>A0A1F6DH29_9BACT</name>
<dbReference type="PANTHER" id="PTHR24020">
    <property type="entry name" value="COLLAGEN ALPHA"/>
    <property type="match status" value="1"/>
</dbReference>
<dbReference type="PANTHER" id="PTHR24020:SF84">
    <property type="entry name" value="VWFA DOMAIN-CONTAINING PROTEIN"/>
    <property type="match status" value="1"/>
</dbReference>
<dbReference type="EMBL" id="MFLA01000001">
    <property type="protein sequence ID" value="OGG60769.1"/>
    <property type="molecule type" value="Genomic_DNA"/>
</dbReference>
<dbReference type="SUPFAM" id="SSF53300">
    <property type="entry name" value="vWA-like"/>
    <property type="match status" value="1"/>
</dbReference>
<accession>A0A1F6DH29</accession>
<feature type="domain" description="VWFA" evidence="1">
    <location>
        <begin position="42"/>
        <end position="211"/>
    </location>
</feature>
<dbReference type="Proteomes" id="UP000176377">
    <property type="component" value="Unassembled WGS sequence"/>
</dbReference>
<dbReference type="InterPro" id="IPR002035">
    <property type="entry name" value="VWF_A"/>
</dbReference>
<protein>
    <recommendedName>
        <fullName evidence="1">VWFA domain-containing protein</fullName>
    </recommendedName>
</protein>
<sequence length="217" mass="22519">MSDIVKRSAGKGIEIVNISHGEWASVSGGGIEIQISAKLHGVAYLALDCSASMVGEKSAQARRGALDFARGARAKGYAVGLIAFSDEAAHLCEPQSDIARLSACLETVQTGSATNMAEALSVALKRLTGTTGNKAVVLVTDGQPNRGEPDPVEATLRAARALKDAGIEIITIGTDDADAEFLKRIATRSDLSVMVERDELGSGISGATVMLPEGPRQ</sequence>
<evidence type="ECO:0000313" key="2">
    <source>
        <dbReference type="EMBL" id="OGG60769.1"/>
    </source>
</evidence>
<dbReference type="CDD" id="cd00198">
    <property type="entry name" value="vWFA"/>
    <property type="match status" value="1"/>
</dbReference>